<accession>A0A671LSB5</accession>
<dbReference type="Pfam" id="PF24601">
    <property type="entry name" value="TPR_DOP1"/>
    <property type="match status" value="1"/>
</dbReference>
<feature type="compositionally biased region" description="Polar residues" evidence="7">
    <location>
        <begin position="1044"/>
        <end position="1060"/>
    </location>
</feature>
<dbReference type="Proteomes" id="UP000472260">
    <property type="component" value="Unassembled WGS sequence"/>
</dbReference>
<comment type="similarity">
    <text evidence="6">Belongs to the DOP1 family.</text>
</comment>
<dbReference type="GO" id="GO:0006895">
    <property type="term" value="P:Golgi to endosome transport"/>
    <property type="evidence" value="ECO:0007669"/>
    <property type="project" value="InterPro"/>
</dbReference>
<protein>
    <submittedName>
        <fullName evidence="12">Protein dopey-2-like</fullName>
    </submittedName>
</protein>
<feature type="compositionally biased region" description="Basic residues" evidence="7">
    <location>
        <begin position="615"/>
        <end position="625"/>
    </location>
</feature>
<evidence type="ECO:0000259" key="10">
    <source>
        <dbReference type="Pfam" id="PF24598"/>
    </source>
</evidence>
<evidence type="ECO:0000313" key="12">
    <source>
        <dbReference type="Ensembl" id="ENSSANP00000023212.1"/>
    </source>
</evidence>
<evidence type="ECO:0000259" key="8">
    <source>
        <dbReference type="Pfam" id="PF04118"/>
    </source>
</evidence>
<keyword evidence="4" id="KW-0333">Golgi apparatus</keyword>
<reference evidence="12" key="1">
    <citation type="submission" date="2025-08" db="UniProtKB">
        <authorList>
            <consortium name="Ensembl"/>
        </authorList>
    </citation>
    <scope>IDENTIFICATION</scope>
</reference>
<proteinExistence type="inferred from homology"/>
<keyword evidence="5" id="KW-0472">Membrane</keyword>
<evidence type="ECO:0000259" key="9">
    <source>
        <dbReference type="Pfam" id="PF24597"/>
    </source>
</evidence>
<dbReference type="Pfam" id="PF04118">
    <property type="entry name" value="Dopey_N"/>
    <property type="match status" value="1"/>
</dbReference>
<feature type="region of interest" description="Disordered" evidence="7">
    <location>
        <begin position="1002"/>
        <end position="1100"/>
    </location>
</feature>
<evidence type="ECO:0000313" key="13">
    <source>
        <dbReference type="Proteomes" id="UP000472260"/>
    </source>
</evidence>
<sequence length="2156" mass="242502">MDPEEAELLNDYRYRSYAAVIEKALRNFESSSEWADLISSLGKLNKALQSNLKYSLLPRRLIIGKRLAQCLHPALPSGVHLKALETYEVIFKIIGTKWLAKDLFIYSSGLFPLLGHAAMSLKPVLLTLYERYFLPLQRALLPSLQAFIMGLLPGLEEGAEVYERTDALLVKLSVLVGQSVFYGALWGSVLICPLVRLPASLFIVAHFDLSITAREQKYMLGTDHRLVVKAVCLALQDSNVLVQRNMLEILLYFFPFTSCQDPEECASPLKQDEVISVVSAASLTLLRRDMSLNRRLYAWMLGTADKFPEINRIPQKYLSTAVVNILKQKDIEANPDNLIEYLRPFRIILSLLDKSEIGPLVLSDVLLEVVRAFYSYCKVMLGEDSLNSSLSGSQLNSKIKENKNSSEIIKTVNMLVSAMSSNYLWDYMTRHFQICLSDPAGKHPSKALSIPPSVTELSTLIIFLMDVIPLELYAEIQTQCLPQMLGSMLQSLRSHMTSLSLQELTQALRACFKVLSKIQMPVAYMDMEAESQTSSEVGLNGQERQEAEPGVVPYPALRSEDSGLGLSASPSEQHLLPGHNGSDAASGVNPEAEDVWRRGGTIENMSKYPNAPPRGSKRSPLKRKGSRDLGLIKDRLAEFFNPSKLRIHALHGSSRDGDKNHRPAVLEWMGNFQSKSKGEISESCRQAFTVVCQLLLECTTFPVYFTEEENQDLQTSLLNKTGIEGTLPDWLRSLMTLCCLTKDYQVQHVAISSLLELINHSQSLALVIQDKNQRYKNSDANPLSEQLQMVTLPPIYPAILKTLEDSTDFYLRVSQVLWAQLDTERREHHVSCVELFYRLHCLAPSASICEDIICLGLLSGDKVVCLEALHRFSVLWHLTREIQTNRSTSLNRSFDRSLFVVLDSLNNQDGSVSAAAQNWLVRALSLSDVVRILEPVLLLLLDPRTQRSPIRSIKQNLSMFELHMWYRSITKSAGDNMTPGCQTGESFVRRITIVDREALWAELERDPELTPPDSPTMSRSESEETEGEDEEVEEEEESEHTESADTSGTRNSTENSSSSAVPYLQRHDDGSVEEEGVTNGLQRVDSERTQFSDSLSSDEDDGQLEAIAKFRLLKRQREKREAVDSLFRHVLLYKQQYESSRILYAFTILETILRTSAGPFVEALSSTSLDCSSIAHLNLIQNLLQRHRQAQDGGSFYGRLQTSTPPSGLLTCLCMRYLRSHYPSYASIPTRQLQANREVQVKSVEVLTELMIQLVWVAQQAQIGEAKGTASLEAVHNLLWGYKVQQYVLLMLSASMYVCQRADWPDQHTLPEEGQGGDVGEISEESLINFGRDGIWAEHPLQIALLKLLKVLIVLEHHVCPPHTKAQDHDQSNSNPQQRAEPSALAREWQTAVMFQQSIKAVRYVTSQPITAQGMFVSAAARALHPQYGCAMHPAWVTLLCEVLPYLGRSLAIIVSPIIAQICRNLDELVKQHEHDGIKASHNGTLKRENIAPDYPLTLLEGLTTITHYCLLDHRKTAAACDVPDLRNASNAILEEFPHMISSMALLWGVVKGCDSTHGSRASPTSVYFKGTKILRQKVLEFLMPLTQQFGVQVMTSVAAVNNRNHNAKMILPDASDSQMTLVDLVKALNTLRTDTILQLIREVVKKPHQIRGDQWNDNGNVLNGLFYSLTAQALQENINPLLSLLRESVQLNLAPPGHFLLLGQRILEAVGAVAGSSLEQTSWLSRNLEVKAQPQVCLRGDEDDHDGQGSAMVSSSAPSVFSVQALVLLAEVLAPLLDMVYRSDEKEKAVPLISRLMYYVFPYLKNHSAYNMPSFCAGAQLLSSLSGYAYTKRAWKKEVLELFMDPMFFTMESSCSCHWRSIIDHLLTHEKTMFKDLMSMQSSSLKLFNSAEQKPMLLKRQAFAMFSGENDQYHFYLPLIQERLTENLRVGQTPSVSAQMFLMFRVLLLRISPQHLTSLWPIMVTELMRIFNRLEKTLLDDKEVSKSKLRGGHDKNGLLFPQAELDMYLSACKFLDTAVSFPPEHMPLFQMYRWAFIPEVDVDHYDGPGNTLLEGEQECKPHIVRILDGINRRYRLNGTAGESNTDRVEFPLLTLRSICSIVDLVPFFSTLCCSFNGSSVHLPHYVADYPPSSSDQVMKRLEHIIEGDHFECYCY</sequence>
<feature type="domain" description="DOP1-like middle TPR" evidence="9">
    <location>
        <begin position="319"/>
        <end position="529"/>
    </location>
</feature>
<evidence type="ECO:0000256" key="7">
    <source>
        <dbReference type="SAM" id="MobiDB-lite"/>
    </source>
</evidence>
<reference evidence="12" key="2">
    <citation type="submission" date="2025-09" db="UniProtKB">
        <authorList>
            <consortium name="Ensembl"/>
        </authorList>
    </citation>
    <scope>IDENTIFICATION</scope>
</reference>
<evidence type="ECO:0000256" key="1">
    <source>
        <dbReference type="ARBA" id="ARBA00004395"/>
    </source>
</evidence>
<dbReference type="GO" id="GO:0005802">
    <property type="term" value="C:trans-Golgi network"/>
    <property type="evidence" value="ECO:0007669"/>
    <property type="project" value="TreeGrafter"/>
</dbReference>
<organism evidence="12 13">
    <name type="scientific">Sinocyclocheilus anshuiensis</name>
    <dbReference type="NCBI Taxonomy" id="1608454"/>
    <lineage>
        <taxon>Eukaryota</taxon>
        <taxon>Metazoa</taxon>
        <taxon>Chordata</taxon>
        <taxon>Craniata</taxon>
        <taxon>Vertebrata</taxon>
        <taxon>Euteleostomi</taxon>
        <taxon>Actinopterygii</taxon>
        <taxon>Neopterygii</taxon>
        <taxon>Teleostei</taxon>
        <taxon>Ostariophysi</taxon>
        <taxon>Cypriniformes</taxon>
        <taxon>Cyprinidae</taxon>
        <taxon>Cyprininae</taxon>
        <taxon>Sinocyclocheilus</taxon>
    </lineage>
</organism>
<feature type="domain" description="DOP1-like TPR" evidence="11">
    <location>
        <begin position="1125"/>
        <end position="1513"/>
    </location>
</feature>
<dbReference type="InterPro" id="IPR056459">
    <property type="entry name" value="TPR_DOP1"/>
</dbReference>
<evidence type="ECO:0000256" key="3">
    <source>
        <dbReference type="ARBA" id="ARBA00022927"/>
    </source>
</evidence>
<dbReference type="PANTHER" id="PTHR14042:SF23">
    <property type="entry name" value="PROTEIN DOPEY-2"/>
    <property type="match status" value="1"/>
</dbReference>
<feature type="domain" description="DOP1-like C-terminal" evidence="10">
    <location>
        <begin position="1764"/>
        <end position="2112"/>
    </location>
</feature>
<evidence type="ECO:0000256" key="4">
    <source>
        <dbReference type="ARBA" id="ARBA00023034"/>
    </source>
</evidence>
<evidence type="ECO:0000256" key="5">
    <source>
        <dbReference type="ARBA" id="ARBA00023136"/>
    </source>
</evidence>
<feature type="compositionally biased region" description="Acidic residues" evidence="7">
    <location>
        <begin position="1023"/>
        <end position="1039"/>
    </location>
</feature>
<dbReference type="GO" id="GO:0015031">
    <property type="term" value="P:protein transport"/>
    <property type="evidence" value="ECO:0007669"/>
    <property type="project" value="UniProtKB-KW"/>
</dbReference>
<keyword evidence="2" id="KW-0813">Transport</keyword>
<dbReference type="InterPro" id="IPR056458">
    <property type="entry name" value="TPR_DOP1_M"/>
</dbReference>
<comment type="subcellular location">
    <subcellularLocation>
        <location evidence="1">Golgi apparatus membrane</location>
        <topology evidence="1">Peripheral membrane protein</topology>
    </subcellularLocation>
</comment>
<dbReference type="PANTHER" id="PTHR14042">
    <property type="entry name" value="DOPEY-RELATED"/>
    <property type="match status" value="1"/>
</dbReference>
<name>A0A671LSB5_9TELE</name>
<dbReference type="Ensembl" id="ENSSANT00000024724.1">
    <property type="protein sequence ID" value="ENSSANP00000023212.1"/>
    <property type="gene ID" value="ENSSANG00000011956.1"/>
</dbReference>
<feature type="domain" description="DOP1 N-terminal" evidence="8">
    <location>
        <begin position="12"/>
        <end position="304"/>
    </location>
</feature>
<evidence type="ECO:0000259" key="11">
    <source>
        <dbReference type="Pfam" id="PF24601"/>
    </source>
</evidence>
<dbReference type="GO" id="GO:0000139">
    <property type="term" value="C:Golgi membrane"/>
    <property type="evidence" value="ECO:0007669"/>
    <property type="project" value="UniProtKB-SubCell"/>
</dbReference>
<feature type="region of interest" description="Disordered" evidence="7">
    <location>
        <begin position="554"/>
        <end position="627"/>
    </location>
</feature>
<feature type="region of interest" description="Disordered" evidence="7">
    <location>
        <begin position="1364"/>
        <end position="1383"/>
    </location>
</feature>
<dbReference type="Pfam" id="PF24598">
    <property type="entry name" value="DOP1_C"/>
    <property type="match status" value="1"/>
</dbReference>
<dbReference type="GO" id="GO:0005829">
    <property type="term" value="C:cytosol"/>
    <property type="evidence" value="ECO:0007669"/>
    <property type="project" value="GOC"/>
</dbReference>
<evidence type="ECO:0000256" key="6">
    <source>
        <dbReference type="ARBA" id="ARBA00046326"/>
    </source>
</evidence>
<dbReference type="InterPro" id="IPR007249">
    <property type="entry name" value="DOP1_N"/>
</dbReference>
<keyword evidence="3" id="KW-0653">Protein transport</keyword>
<dbReference type="GO" id="GO:0005768">
    <property type="term" value="C:endosome"/>
    <property type="evidence" value="ECO:0007669"/>
    <property type="project" value="TreeGrafter"/>
</dbReference>
<dbReference type="Pfam" id="PF24597">
    <property type="entry name" value="TPR_DOP1_M"/>
    <property type="match status" value="1"/>
</dbReference>
<dbReference type="InterPro" id="IPR040314">
    <property type="entry name" value="DOP1"/>
</dbReference>
<dbReference type="InterPro" id="IPR056457">
    <property type="entry name" value="DOP1_C"/>
</dbReference>
<evidence type="ECO:0000256" key="2">
    <source>
        <dbReference type="ARBA" id="ARBA00022448"/>
    </source>
</evidence>
<keyword evidence="13" id="KW-1185">Reference proteome</keyword>
<gene>
    <name evidence="12" type="primary">LOC107690480</name>
</gene>